<protein>
    <submittedName>
        <fullName evidence="8">DMT family transporter</fullName>
    </submittedName>
</protein>
<feature type="transmembrane region" description="Helical" evidence="6">
    <location>
        <begin position="133"/>
        <end position="151"/>
    </location>
</feature>
<feature type="transmembrane region" description="Helical" evidence="6">
    <location>
        <begin position="81"/>
        <end position="101"/>
    </location>
</feature>
<dbReference type="OrthoDB" id="9804865at2"/>
<evidence type="ECO:0000256" key="4">
    <source>
        <dbReference type="ARBA" id="ARBA00022989"/>
    </source>
</evidence>
<reference evidence="8 9" key="1">
    <citation type="submission" date="2018-07" db="EMBL/GenBank/DDBJ databases">
        <title>Genome sequencing of Moraxellaceae gen. HYN0046.</title>
        <authorList>
            <person name="Kim M."/>
            <person name="Yi H."/>
        </authorList>
    </citation>
    <scope>NUCLEOTIDE SEQUENCE [LARGE SCALE GENOMIC DNA]</scope>
    <source>
        <strain evidence="8 9">HYN0046</strain>
    </source>
</reference>
<gene>
    <name evidence="8" type="ORF">HYN46_07950</name>
</gene>
<dbReference type="PANTHER" id="PTHR42920">
    <property type="entry name" value="OS03G0707200 PROTEIN-RELATED"/>
    <property type="match status" value="1"/>
</dbReference>
<feature type="transmembrane region" description="Helical" evidence="6">
    <location>
        <begin position="163"/>
        <end position="181"/>
    </location>
</feature>
<feature type="transmembrane region" description="Helical" evidence="6">
    <location>
        <begin position="7"/>
        <end position="24"/>
    </location>
</feature>
<keyword evidence="3 6" id="KW-0812">Transmembrane</keyword>
<keyword evidence="9" id="KW-1185">Reference proteome</keyword>
<dbReference type="PANTHER" id="PTHR42920:SF5">
    <property type="entry name" value="EAMA DOMAIN-CONTAINING PROTEIN"/>
    <property type="match status" value="1"/>
</dbReference>
<keyword evidence="5 6" id="KW-0472">Membrane</keyword>
<dbReference type="Pfam" id="PF00892">
    <property type="entry name" value="EamA"/>
    <property type="match status" value="2"/>
</dbReference>
<feature type="transmembrane region" description="Helical" evidence="6">
    <location>
        <begin position="188"/>
        <end position="208"/>
    </location>
</feature>
<evidence type="ECO:0000256" key="2">
    <source>
        <dbReference type="ARBA" id="ARBA00022475"/>
    </source>
</evidence>
<dbReference type="Proteomes" id="UP000253940">
    <property type="component" value="Chromosome"/>
</dbReference>
<dbReference type="InterPro" id="IPR000620">
    <property type="entry name" value="EamA_dom"/>
</dbReference>
<keyword evidence="2" id="KW-1003">Cell membrane</keyword>
<dbReference type="SUPFAM" id="SSF103481">
    <property type="entry name" value="Multidrug resistance efflux transporter EmrE"/>
    <property type="match status" value="2"/>
</dbReference>
<feature type="transmembrane region" description="Helical" evidence="6">
    <location>
        <begin position="30"/>
        <end position="52"/>
    </location>
</feature>
<dbReference type="RefSeq" id="WP_114898883.1">
    <property type="nucleotide sequence ID" value="NZ_CP031222.1"/>
</dbReference>
<evidence type="ECO:0000256" key="6">
    <source>
        <dbReference type="SAM" id="Phobius"/>
    </source>
</evidence>
<dbReference type="KEGG" id="mbah:HYN46_07950"/>
<name>A0A345P664_9GAMM</name>
<feature type="domain" description="EamA" evidence="7">
    <location>
        <begin position="6"/>
        <end position="149"/>
    </location>
</feature>
<proteinExistence type="predicted"/>
<evidence type="ECO:0000259" key="7">
    <source>
        <dbReference type="Pfam" id="PF00892"/>
    </source>
</evidence>
<evidence type="ECO:0000256" key="1">
    <source>
        <dbReference type="ARBA" id="ARBA00004651"/>
    </source>
</evidence>
<dbReference type="AlphaFoldDB" id="A0A345P664"/>
<feature type="transmembrane region" description="Helical" evidence="6">
    <location>
        <begin position="276"/>
        <end position="298"/>
    </location>
</feature>
<accession>A0A345P664</accession>
<evidence type="ECO:0000256" key="3">
    <source>
        <dbReference type="ARBA" id="ARBA00022692"/>
    </source>
</evidence>
<evidence type="ECO:0000313" key="8">
    <source>
        <dbReference type="EMBL" id="AXI02773.1"/>
    </source>
</evidence>
<comment type="subcellular location">
    <subcellularLocation>
        <location evidence="1">Cell membrane</location>
        <topology evidence="1">Multi-pass membrane protein</topology>
    </subcellularLocation>
</comment>
<dbReference type="GO" id="GO:0005886">
    <property type="term" value="C:plasma membrane"/>
    <property type="evidence" value="ECO:0007669"/>
    <property type="project" value="UniProtKB-SubCell"/>
</dbReference>
<feature type="transmembrane region" description="Helical" evidence="6">
    <location>
        <begin position="107"/>
        <end position="126"/>
    </location>
</feature>
<feature type="transmembrane region" description="Helical" evidence="6">
    <location>
        <begin position="249"/>
        <end position="270"/>
    </location>
</feature>
<dbReference type="InterPro" id="IPR037185">
    <property type="entry name" value="EmrE-like"/>
</dbReference>
<dbReference type="EMBL" id="CP031222">
    <property type="protein sequence ID" value="AXI02773.1"/>
    <property type="molecule type" value="Genomic_DNA"/>
</dbReference>
<evidence type="ECO:0000256" key="5">
    <source>
        <dbReference type="ARBA" id="ARBA00023136"/>
    </source>
</evidence>
<organism evidence="8 9">
    <name type="scientific">Aquirhabdus parva</name>
    <dbReference type="NCBI Taxonomy" id="2283318"/>
    <lineage>
        <taxon>Bacteria</taxon>
        <taxon>Pseudomonadati</taxon>
        <taxon>Pseudomonadota</taxon>
        <taxon>Gammaproteobacteria</taxon>
        <taxon>Moraxellales</taxon>
        <taxon>Moraxellaceae</taxon>
        <taxon>Aquirhabdus</taxon>
    </lineage>
</organism>
<feature type="transmembrane region" description="Helical" evidence="6">
    <location>
        <begin position="220"/>
        <end position="237"/>
    </location>
</feature>
<evidence type="ECO:0000313" key="9">
    <source>
        <dbReference type="Proteomes" id="UP000253940"/>
    </source>
</evidence>
<feature type="domain" description="EamA" evidence="7">
    <location>
        <begin position="158"/>
        <end position="292"/>
    </location>
</feature>
<sequence length="310" mass="33771">MSRLQANLLLLVVSLIWGTTFVVQKNLEGVGAITFTGLRFLLGTLAISPLVYREYKKRQRAIQLSAQPNTYLYKKNDFFQLAMLGVFLFVAALLQQVGIASTSVTNAGFLTGFYVPMVPLLSWLILRQRPHWSVWPLSIGCVIGIGLLSGIDSLTFGSGDSWVLASCPFWALQIVFVGRIAERLNSPFLVAFSQFFVAGALGLVWGLIKEPFSLAGMEQASAAILYAGLISVGIAYTGQVIAQRYTQAADAAIVMSSETLFASFFGFLLLGEILDFEGILGCILILLCIVLIQLLPLFSNRKIPSNVLDG</sequence>
<keyword evidence="4 6" id="KW-1133">Transmembrane helix</keyword>
<dbReference type="InterPro" id="IPR051258">
    <property type="entry name" value="Diverse_Substrate_Transporter"/>
</dbReference>